<evidence type="ECO:0000313" key="1">
    <source>
        <dbReference type="EMBL" id="QUE52034.1"/>
    </source>
</evidence>
<sequence>MEKSSSQIRTILHAKRILDIYVHAVETAHVEPDYSKSNTPRVLVGRTFYFAFSDNLQFAQSGSSEARYYVRLSTTTDGKIYGRSFYRTNTLRP</sequence>
<gene>
    <name evidence="1" type="ORF">KBB96_03890</name>
</gene>
<name>A0A975J124_9BACT</name>
<dbReference type="Proteomes" id="UP000676169">
    <property type="component" value="Chromosome"/>
</dbReference>
<dbReference type="EMBL" id="CP073100">
    <property type="protein sequence ID" value="QUE52034.1"/>
    <property type="molecule type" value="Genomic_DNA"/>
</dbReference>
<organism evidence="1 2">
    <name type="scientific">Luteolibacter ambystomatis</name>
    <dbReference type="NCBI Taxonomy" id="2824561"/>
    <lineage>
        <taxon>Bacteria</taxon>
        <taxon>Pseudomonadati</taxon>
        <taxon>Verrucomicrobiota</taxon>
        <taxon>Verrucomicrobiia</taxon>
        <taxon>Verrucomicrobiales</taxon>
        <taxon>Verrucomicrobiaceae</taxon>
        <taxon>Luteolibacter</taxon>
    </lineage>
</organism>
<proteinExistence type="predicted"/>
<dbReference type="RefSeq" id="WP_211632503.1">
    <property type="nucleotide sequence ID" value="NZ_CP073100.1"/>
</dbReference>
<keyword evidence="2" id="KW-1185">Reference proteome</keyword>
<reference evidence="1" key="1">
    <citation type="submission" date="2021-04" db="EMBL/GenBank/DDBJ databases">
        <title>Luteolibacter sp. 32A isolated from the skin of an Anderson's salamander (Ambystoma andersonii).</title>
        <authorList>
            <person name="Spergser J."/>
            <person name="Busse H.-J."/>
        </authorList>
    </citation>
    <scope>NUCLEOTIDE SEQUENCE</scope>
    <source>
        <strain evidence="1">32A</strain>
    </source>
</reference>
<evidence type="ECO:0000313" key="2">
    <source>
        <dbReference type="Proteomes" id="UP000676169"/>
    </source>
</evidence>
<protein>
    <submittedName>
        <fullName evidence="1">Uncharacterized protein</fullName>
    </submittedName>
</protein>
<dbReference type="KEGG" id="lamb:KBB96_03890"/>
<dbReference type="AlphaFoldDB" id="A0A975J124"/>
<accession>A0A975J124</accession>